<dbReference type="Gene3D" id="1.20.1560.10">
    <property type="entry name" value="ABC transporter type 1, transmembrane domain"/>
    <property type="match status" value="2"/>
</dbReference>
<dbReference type="GO" id="GO:0016887">
    <property type="term" value="F:ATP hydrolysis activity"/>
    <property type="evidence" value="ECO:0007669"/>
    <property type="project" value="InterPro"/>
</dbReference>
<dbReference type="SMART" id="SM00382">
    <property type="entry name" value="AAA"/>
    <property type="match status" value="1"/>
</dbReference>
<proteinExistence type="inferred from homology"/>
<keyword evidence="5" id="KW-0067">ATP-binding</keyword>
<dbReference type="Gene3D" id="3.40.50.300">
    <property type="entry name" value="P-loop containing nucleotide triphosphate hydrolases"/>
    <property type="match status" value="1"/>
</dbReference>
<feature type="transmembrane region" description="Helical" evidence="8">
    <location>
        <begin position="171"/>
        <end position="191"/>
    </location>
</feature>
<keyword evidence="12" id="KW-1185">Reference proteome</keyword>
<dbReference type="CDD" id="cd03249">
    <property type="entry name" value="ABC_MTABC3_MDL1_MDL2"/>
    <property type="match status" value="1"/>
</dbReference>
<dbReference type="Pfam" id="PF00005">
    <property type="entry name" value="ABC_tran"/>
    <property type="match status" value="1"/>
</dbReference>
<dbReference type="Proteomes" id="UP000247810">
    <property type="component" value="Unassembled WGS sequence"/>
</dbReference>
<name>A0A319CXN7_9EURO</name>
<dbReference type="CDD" id="cd18578">
    <property type="entry name" value="ABC_6TM_Pgp_ABCB1_D2_like"/>
    <property type="match status" value="1"/>
</dbReference>
<sequence>MRHNINFWSLIFLMIAIFCFIAWVGQGICFSYSTERLTHNARHQAFRSILRQELQICGLSGPIIGACFTFITTLAAGIIMSLAIGWTLALVCTATIPILVGSGYLRLVVLALFDSKVRKTHEEAAIYASEGVTSIRSVASLTIEKHVLDESSSILAKHAAKSLKSILKASTLYAASQSFAFFCAALAFWYGGTLQRNNEYTLLQFYICFAAPISGSQIAGAIFSYAPDMSKALHAGRDLKALFELTPAIDTWCDGSEEATTQGTGRIDISDVSFRSPTRPERLALENIDIQIQPGQFVALVGASGSGKSTLIQLLERFYDPTNGRILVDGRDVAQINVNEYRRLVSLVSQEPTLYEGSIRENLLLGVERTVDGEELVRVCKEANIYDFISSLPEGFHTPVGTGGTMLSGGQKQRLAIARALLRKTQILLLDEATSALDSESEKVVQDALDRAARQRTTIAVAHRLSTIQHADLICVLDHGRVVERGTHAELMTRRGLYYDLVQLQGLGEVGTTASD</sequence>
<dbReference type="PROSITE" id="PS50929">
    <property type="entry name" value="ABC_TM1F"/>
    <property type="match status" value="1"/>
</dbReference>
<feature type="transmembrane region" description="Helical" evidence="8">
    <location>
        <begin position="54"/>
        <end position="80"/>
    </location>
</feature>
<dbReference type="Pfam" id="PF00664">
    <property type="entry name" value="ABC_membrane"/>
    <property type="match status" value="2"/>
</dbReference>
<feature type="transmembrane region" description="Helical" evidence="8">
    <location>
        <begin position="203"/>
        <end position="226"/>
    </location>
</feature>
<dbReference type="VEuPathDB" id="FungiDB:BO71DRAFT_422856"/>
<keyword evidence="4" id="KW-0547">Nucleotide-binding</keyword>
<keyword evidence="7 8" id="KW-0472">Membrane</keyword>
<dbReference type="SUPFAM" id="SSF52540">
    <property type="entry name" value="P-loop containing nucleoside triphosphate hydrolases"/>
    <property type="match status" value="1"/>
</dbReference>
<dbReference type="InterPro" id="IPR003439">
    <property type="entry name" value="ABC_transporter-like_ATP-bd"/>
</dbReference>
<evidence type="ECO:0000256" key="7">
    <source>
        <dbReference type="ARBA" id="ARBA00023136"/>
    </source>
</evidence>
<comment type="similarity">
    <text evidence="2">Belongs to the ABC transporter superfamily. ABCB family. Multidrug resistance exporter (TC 3.A.1.201) subfamily.</text>
</comment>
<dbReference type="InterPro" id="IPR017871">
    <property type="entry name" value="ABC_transporter-like_CS"/>
</dbReference>
<dbReference type="GO" id="GO:0140359">
    <property type="term" value="F:ABC-type transporter activity"/>
    <property type="evidence" value="ECO:0007669"/>
    <property type="project" value="InterPro"/>
</dbReference>
<comment type="subcellular location">
    <subcellularLocation>
        <location evidence="1">Membrane</location>
        <topology evidence="1">Multi-pass membrane protein</topology>
    </subcellularLocation>
</comment>
<feature type="transmembrane region" description="Helical" evidence="8">
    <location>
        <begin position="86"/>
        <end position="113"/>
    </location>
</feature>
<evidence type="ECO:0000256" key="6">
    <source>
        <dbReference type="ARBA" id="ARBA00022989"/>
    </source>
</evidence>
<dbReference type="EMBL" id="KZ826020">
    <property type="protein sequence ID" value="PYH89620.1"/>
    <property type="molecule type" value="Genomic_DNA"/>
</dbReference>
<feature type="domain" description="ABC transmembrane type-1" evidence="10">
    <location>
        <begin position="1"/>
        <end position="231"/>
    </location>
</feature>
<dbReference type="PROSITE" id="PS00211">
    <property type="entry name" value="ABC_TRANSPORTER_1"/>
    <property type="match status" value="1"/>
</dbReference>
<gene>
    <name evidence="11" type="ORF">BO71DRAFT_422856</name>
</gene>
<keyword evidence="11" id="KW-0378">Hydrolase</keyword>
<dbReference type="GO" id="GO:0016020">
    <property type="term" value="C:membrane"/>
    <property type="evidence" value="ECO:0007669"/>
    <property type="project" value="UniProtKB-SubCell"/>
</dbReference>
<reference evidence="11 12" key="1">
    <citation type="submission" date="2018-02" db="EMBL/GenBank/DDBJ databases">
        <title>The genomes of Aspergillus section Nigri reveals drivers in fungal speciation.</title>
        <authorList>
            <consortium name="DOE Joint Genome Institute"/>
            <person name="Vesth T.C."/>
            <person name="Nybo J."/>
            <person name="Theobald S."/>
            <person name="Brandl J."/>
            <person name="Frisvad J.C."/>
            <person name="Nielsen K.F."/>
            <person name="Lyhne E.K."/>
            <person name="Kogle M.E."/>
            <person name="Kuo A."/>
            <person name="Riley R."/>
            <person name="Clum A."/>
            <person name="Nolan M."/>
            <person name="Lipzen A."/>
            <person name="Salamov A."/>
            <person name="Henrissat B."/>
            <person name="Wiebenga A."/>
            <person name="De vries R.P."/>
            <person name="Grigoriev I.V."/>
            <person name="Mortensen U.H."/>
            <person name="Andersen M.R."/>
            <person name="Baker S.E."/>
        </authorList>
    </citation>
    <scope>NUCLEOTIDE SEQUENCE [LARGE SCALE GENOMIC DNA]</scope>
    <source>
        <strain evidence="11 12">CBS 707.79</strain>
    </source>
</reference>
<dbReference type="InterPro" id="IPR039421">
    <property type="entry name" value="Type_1_exporter"/>
</dbReference>
<feature type="domain" description="ABC transporter" evidence="9">
    <location>
        <begin position="267"/>
        <end position="504"/>
    </location>
</feature>
<protein>
    <submittedName>
        <fullName evidence="11">P-loop containing nucleoside triphosphate hydrolase protein</fullName>
    </submittedName>
</protein>
<accession>A0A319CXN7</accession>
<dbReference type="InterPro" id="IPR003593">
    <property type="entry name" value="AAA+_ATPase"/>
</dbReference>
<dbReference type="AlphaFoldDB" id="A0A319CXN7"/>
<dbReference type="GO" id="GO:0005524">
    <property type="term" value="F:ATP binding"/>
    <property type="evidence" value="ECO:0007669"/>
    <property type="project" value="UniProtKB-KW"/>
</dbReference>
<organism evidence="11 12">
    <name type="scientific">Aspergillus ellipticus CBS 707.79</name>
    <dbReference type="NCBI Taxonomy" id="1448320"/>
    <lineage>
        <taxon>Eukaryota</taxon>
        <taxon>Fungi</taxon>
        <taxon>Dikarya</taxon>
        <taxon>Ascomycota</taxon>
        <taxon>Pezizomycotina</taxon>
        <taxon>Eurotiomycetes</taxon>
        <taxon>Eurotiomycetidae</taxon>
        <taxon>Eurotiales</taxon>
        <taxon>Aspergillaceae</taxon>
        <taxon>Aspergillus</taxon>
        <taxon>Aspergillus subgen. Circumdati</taxon>
    </lineage>
</organism>
<dbReference type="FunFam" id="3.40.50.300:FF:000913">
    <property type="entry name" value="ABC multidrug transporter SitT"/>
    <property type="match status" value="1"/>
</dbReference>
<evidence type="ECO:0000256" key="5">
    <source>
        <dbReference type="ARBA" id="ARBA00022840"/>
    </source>
</evidence>
<dbReference type="PANTHER" id="PTHR24221">
    <property type="entry name" value="ATP-BINDING CASSETTE SUB-FAMILY B"/>
    <property type="match status" value="1"/>
</dbReference>
<dbReference type="InterPro" id="IPR027417">
    <property type="entry name" value="P-loop_NTPase"/>
</dbReference>
<dbReference type="PROSITE" id="PS50893">
    <property type="entry name" value="ABC_TRANSPORTER_2"/>
    <property type="match status" value="1"/>
</dbReference>
<keyword evidence="3 8" id="KW-0812">Transmembrane</keyword>
<evidence type="ECO:0000256" key="2">
    <source>
        <dbReference type="ARBA" id="ARBA00007577"/>
    </source>
</evidence>
<dbReference type="InterPro" id="IPR036640">
    <property type="entry name" value="ABC1_TM_sf"/>
</dbReference>
<evidence type="ECO:0000256" key="3">
    <source>
        <dbReference type="ARBA" id="ARBA00022692"/>
    </source>
</evidence>
<dbReference type="PANTHER" id="PTHR24221:SF503">
    <property type="entry name" value="MITOCHONDRIAL POTASSIUM CHANNEL ATP-BINDING SUBUNIT"/>
    <property type="match status" value="1"/>
</dbReference>
<evidence type="ECO:0000259" key="9">
    <source>
        <dbReference type="PROSITE" id="PS50893"/>
    </source>
</evidence>
<evidence type="ECO:0000313" key="12">
    <source>
        <dbReference type="Proteomes" id="UP000247810"/>
    </source>
</evidence>
<dbReference type="SUPFAM" id="SSF90123">
    <property type="entry name" value="ABC transporter transmembrane region"/>
    <property type="match status" value="1"/>
</dbReference>
<dbReference type="STRING" id="1448320.A0A319CXN7"/>
<dbReference type="InterPro" id="IPR011527">
    <property type="entry name" value="ABC1_TM_dom"/>
</dbReference>
<feature type="transmembrane region" description="Helical" evidence="8">
    <location>
        <begin position="6"/>
        <end position="33"/>
    </location>
</feature>
<dbReference type="OrthoDB" id="6500128at2759"/>
<evidence type="ECO:0000256" key="1">
    <source>
        <dbReference type="ARBA" id="ARBA00004141"/>
    </source>
</evidence>
<keyword evidence="6 8" id="KW-1133">Transmembrane helix</keyword>
<evidence type="ECO:0000313" key="11">
    <source>
        <dbReference type="EMBL" id="PYH89620.1"/>
    </source>
</evidence>
<evidence type="ECO:0000256" key="8">
    <source>
        <dbReference type="SAM" id="Phobius"/>
    </source>
</evidence>
<evidence type="ECO:0000256" key="4">
    <source>
        <dbReference type="ARBA" id="ARBA00022741"/>
    </source>
</evidence>
<evidence type="ECO:0000259" key="10">
    <source>
        <dbReference type="PROSITE" id="PS50929"/>
    </source>
</evidence>